<gene>
    <name evidence="1" type="ORF">LSAA_14363</name>
</gene>
<proteinExistence type="predicted"/>
<keyword evidence="2" id="KW-1185">Reference proteome</keyword>
<dbReference type="EMBL" id="HG994587">
    <property type="protein sequence ID" value="CAF3024269.1"/>
    <property type="molecule type" value="Genomic_DNA"/>
</dbReference>
<accession>A0A7R8D755</accession>
<dbReference type="AlphaFoldDB" id="A0A7R8D755"/>
<organism evidence="1 2">
    <name type="scientific">Lepeophtheirus salmonis</name>
    <name type="common">Salmon louse</name>
    <name type="synonym">Caligus salmonis</name>
    <dbReference type="NCBI Taxonomy" id="72036"/>
    <lineage>
        <taxon>Eukaryota</taxon>
        <taxon>Metazoa</taxon>
        <taxon>Ecdysozoa</taxon>
        <taxon>Arthropoda</taxon>
        <taxon>Crustacea</taxon>
        <taxon>Multicrustacea</taxon>
        <taxon>Hexanauplia</taxon>
        <taxon>Copepoda</taxon>
        <taxon>Siphonostomatoida</taxon>
        <taxon>Caligidae</taxon>
        <taxon>Lepeophtheirus</taxon>
    </lineage>
</organism>
<protein>
    <submittedName>
        <fullName evidence="1">(salmon louse) hypothetical protein</fullName>
    </submittedName>
</protein>
<dbReference type="Proteomes" id="UP000675881">
    <property type="component" value="Chromosome 8"/>
</dbReference>
<sequence>MSNKLYIGSFICLLLSMSPEESFSWSDLESGKQMDAKNRIHSMTGYSQEGRVKINVEMVLCGRNLFNTLRVACSSIRRKRFADAFSEERMGKKIFGVTLRNEQGSQINVVLSLVHSNPLLSFC</sequence>
<evidence type="ECO:0000313" key="1">
    <source>
        <dbReference type="EMBL" id="CAF3024269.1"/>
    </source>
</evidence>
<evidence type="ECO:0000313" key="2">
    <source>
        <dbReference type="Proteomes" id="UP000675881"/>
    </source>
</evidence>
<reference evidence="1" key="1">
    <citation type="submission" date="2021-02" db="EMBL/GenBank/DDBJ databases">
        <authorList>
            <person name="Bekaert M."/>
        </authorList>
    </citation>
    <scope>NUCLEOTIDE SEQUENCE</scope>
    <source>
        <strain evidence="1">IoA-00</strain>
    </source>
</reference>
<name>A0A7R8D755_LEPSM</name>